<evidence type="ECO:0000313" key="2">
    <source>
        <dbReference type="Proteomes" id="UP000218334"/>
    </source>
</evidence>
<dbReference type="EMBL" id="KZ293459">
    <property type="protein sequence ID" value="PBK63302.1"/>
    <property type="molecule type" value="Genomic_DNA"/>
</dbReference>
<sequence length="111" mass="12192">MIPSPPALASHPAPAVFSSPTMQNTPVFHAPPGPICLNSNCSLPRPHHPSCRSTPRRCTGHFESRVYCQMAPKQWRPRCWCALLVLIVTVLSLKQDARILGLVIGTSRISK</sequence>
<name>A0A2H3B8G2_9AGAR</name>
<protein>
    <submittedName>
        <fullName evidence="1">Uncharacterized protein</fullName>
    </submittedName>
</protein>
<proteinExistence type="predicted"/>
<accession>A0A2H3B8G2</accession>
<dbReference type="AlphaFoldDB" id="A0A2H3B8G2"/>
<gene>
    <name evidence="1" type="ORF">ARMSODRAFT_539683</name>
</gene>
<dbReference type="Proteomes" id="UP000218334">
    <property type="component" value="Unassembled WGS sequence"/>
</dbReference>
<reference evidence="2" key="1">
    <citation type="journal article" date="2017" name="Nat. Ecol. Evol.">
        <title>Genome expansion and lineage-specific genetic innovations in the forest pathogenic fungi Armillaria.</title>
        <authorList>
            <person name="Sipos G."/>
            <person name="Prasanna A.N."/>
            <person name="Walter M.C."/>
            <person name="O'Connor E."/>
            <person name="Balint B."/>
            <person name="Krizsan K."/>
            <person name="Kiss B."/>
            <person name="Hess J."/>
            <person name="Varga T."/>
            <person name="Slot J."/>
            <person name="Riley R."/>
            <person name="Boka B."/>
            <person name="Rigling D."/>
            <person name="Barry K."/>
            <person name="Lee J."/>
            <person name="Mihaltcheva S."/>
            <person name="LaButti K."/>
            <person name="Lipzen A."/>
            <person name="Waldron R."/>
            <person name="Moloney N.M."/>
            <person name="Sperisen C."/>
            <person name="Kredics L."/>
            <person name="Vagvoelgyi C."/>
            <person name="Patrignani A."/>
            <person name="Fitzpatrick D."/>
            <person name="Nagy I."/>
            <person name="Doyle S."/>
            <person name="Anderson J.B."/>
            <person name="Grigoriev I.V."/>
            <person name="Gueldener U."/>
            <person name="Muensterkoetter M."/>
            <person name="Nagy L.G."/>
        </authorList>
    </citation>
    <scope>NUCLEOTIDE SEQUENCE [LARGE SCALE GENOMIC DNA]</scope>
    <source>
        <strain evidence="2">28-4</strain>
    </source>
</reference>
<keyword evidence="2" id="KW-1185">Reference proteome</keyword>
<organism evidence="1 2">
    <name type="scientific">Armillaria solidipes</name>
    <dbReference type="NCBI Taxonomy" id="1076256"/>
    <lineage>
        <taxon>Eukaryota</taxon>
        <taxon>Fungi</taxon>
        <taxon>Dikarya</taxon>
        <taxon>Basidiomycota</taxon>
        <taxon>Agaricomycotina</taxon>
        <taxon>Agaricomycetes</taxon>
        <taxon>Agaricomycetidae</taxon>
        <taxon>Agaricales</taxon>
        <taxon>Marasmiineae</taxon>
        <taxon>Physalacriaceae</taxon>
        <taxon>Armillaria</taxon>
    </lineage>
</organism>
<evidence type="ECO:0000313" key="1">
    <source>
        <dbReference type="EMBL" id="PBK63302.1"/>
    </source>
</evidence>